<dbReference type="EMBL" id="MN988678">
    <property type="protein sequence ID" value="QTE33766.1"/>
    <property type="molecule type" value="mRNA"/>
</dbReference>
<keyword evidence="5" id="KW-0391">Immunity</keyword>
<feature type="compositionally biased region" description="Polar residues" evidence="6">
    <location>
        <begin position="358"/>
        <end position="376"/>
    </location>
</feature>
<accession>A0A8A4ZSH8</accession>
<feature type="compositionally biased region" description="Polar residues" evidence="6">
    <location>
        <begin position="282"/>
        <end position="295"/>
    </location>
</feature>
<organism evidence="8">
    <name type="scientific">Lethenteron reissneri</name>
    <name type="common">Far Eastern brook lamprey</name>
    <name type="synonym">Lampetra reissneri</name>
    <dbReference type="NCBI Taxonomy" id="7753"/>
    <lineage>
        <taxon>Eukaryota</taxon>
        <taxon>Metazoa</taxon>
        <taxon>Chordata</taxon>
        <taxon>Craniata</taxon>
        <taxon>Vertebrata</taxon>
        <taxon>Cyclostomata</taxon>
        <taxon>Hyperoartia</taxon>
        <taxon>Petromyzontiformes</taxon>
        <taxon>Petromyzontidae</taxon>
        <taxon>Lethenteron</taxon>
    </lineage>
</organism>
<feature type="compositionally biased region" description="Pro residues" evidence="6">
    <location>
        <begin position="151"/>
        <end position="162"/>
    </location>
</feature>
<dbReference type="RefSeq" id="XP_061423274.1">
    <property type="nucleotide sequence ID" value="XM_061567290.1"/>
</dbReference>
<dbReference type="KEGG" id="lrj:133351779"/>
<keyword evidence="1" id="KW-1017">Isopeptide bond</keyword>
<dbReference type="GO" id="GO:0045087">
    <property type="term" value="P:innate immune response"/>
    <property type="evidence" value="ECO:0007669"/>
    <property type="project" value="UniProtKB-KW"/>
</dbReference>
<feature type="compositionally biased region" description="Basic and acidic residues" evidence="6">
    <location>
        <begin position="378"/>
        <end position="411"/>
    </location>
</feature>
<feature type="region of interest" description="Disordered" evidence="6">
    <location>
        <begin position="334"/>
        <end position="495"/>
    </location>
</feature>
<feature type="compositionally biased region" description="Polar residues" evidence="6">
    <location>
        <begin position="133"/>
        <end position="142"/>
    </location>
</feature>
<keyword evidence="4" id="KW-0832">Ubl conjugation</keyword>
<evidence type="ECO:0000256" key="6">
    <source>
        <dbReference type="SAM" id="MobiDB-lite"/>
    </source>
</evidence>
<evidence type="ECO:0000256" key="1">
    <source>
        <dbReference type="ARBA" id="ARBA00022499"/>
    </source>
</evidence>
<feature type="compositionally biased region" description="Basic and acidic residues" evidence="6">
    <location>
        <begin position="437"/>
        <end position="473"/>
    </location>
</feature>
<proteinExistence type="evidence at transcript level"/>
<keyword evidence="2" id="KW-0597">Phosphoprotein</keyword>
<evidence type="ECO:0000259" key="7">
    <source>
        <dbReference type="Pfam" id="PF16739"/>
    </source>
</evidence>
<feature type="compositionally biased region" description="Low complexity" evidence="6">
    <location>
        <begin position="412"/>
        <end position="436"/>
    </location>
</feature>
<dbReference type="InterPro" id="IPR011029">
    <property type="entry name" value="DEATH-like_dom_sf"/>
</dbReference>
<evidence type="ECO:0000256" key="2">
    <source>
        <dbReference type="ARBA" id="ARBA00022553"/>
    </source>
</evidence>
<evidence type="ECO:0000256" key="3">
    <source>
        <dbReference type="ARBA" id="ARBA00022588"/>
    </source>
</evidence>
<evidence type="ECO:0000256" key="5">
    <source>
        <dbReference type="ARBA" id="ARBA00022859"/>
    </source>
</evidence>
<dbReference type="AlphaFoldDB" id="A0A8A4ZSH8"/>
<feature type="region of interest" description="Disordered" evidence="6">
    <location>
        <begin position="133"/>
        <end position="171"/>
    </location>
</feature>
<evidence type="ECO:0000313" key="8">
    <source>
        <dbReference type="EMBL" id="QTE33766.1"/>
    </source>
</evidence>
<sequence>MDPIREEMKDWCRSHLVDFYIVLVDHLIPHLVCLTESDVERIKCDLDRGGNNRGMDTLLNHLWRRSRWYDEFISALRKEKHGELADRMQAELSARKAARQPTPARQPVHPPPMDVNVHARVGGPAMVVAEQKSLSSENSGHQANFPVQVTPEPPPAPSPVQPPVQNEASAQSTLAEIACGEGLPTPTAGGGAAVELPKWQGTCAPSLEGGSADVSSDGFLDGKDARAPVQESDAAVEEEKLAPRKPASEKRQNNADLDAPTQPGRDSRRREDEDGIGKPQVLSANPPRSFNLTSADLQTSVADTLEVSKASHSAYQNPQLLNNVNDTSSPMFLQIQHDNRMDHVTSLSETEARGSALQMGSSTGQLAASENVVRNNLSRKEDAQVLPKRPNEQPGERYEQRYKQPQEHLDEQPYNPNNEQSNNQQQLEQSSVQSYEQHYEQPQEHLDEQPYKRHNEKSSKQRYEQPQEQRDEQYNASRAVPRATEATKPLPGQSKWREWLGENQLVLGGAVLGILPTGDYCVRPVVHPKMGGVGLGGEGSWSPRGALIKLNV</sequence>
<dbReference type="Pfam" id="PF16739">
    <property type="entry name" value="CARD_2"/>
    <property type="match status" value="1"/>
</dbReference>
<dbReference type="Gene3D" id="1.10.533.10">
    <property type="entry name" value="Death Domain, Fas"/>
    <property type="match status" value="1"/>
</dbReference>
<dbReference type="InterPro" id="IPR031964">
    <property type="entry name" value="CARD_dom"/>
</dbReference>
<evidence type="ECO:0000256" key="4">
    <source>
        <dbReference type="ARBA" id="ARBA00022843"/>
    </source>
</evidence>
<keyword evidence="3" id="KW-0399">Innate immunity</keyword>
<protein>
    <submittedName>
        <fullName evidence="8">Mitochondrial antiviral signaling protein</fullName>
    </submittedName>
</protein>
<feature type="compositionally biased region" description="Basic and acidic residues" evidence="6">
    <location>
        <begin position="265"/>
        <end position="276"/>
    </location>
</feature>
<dbReference type="GeneID" id="133351779"/>
<feature type="region of interest" description="Disordered" evidence="6">
    <location>
        <begin position="207"/>
        <end position="295"/>
    </location>
</feature>
<reference evidence="8" key="1">
    <citation type="submission" date="2020-01" db="EMBL/GenBank/DDBJ databases">
        <title>Genomic analysis and functional characterization of the immune gene from RIG-I and MAVs mediated antiviral signaling pathway in lamprey.</title>
        <authorList>
            <person name="Li Q."/>
            <person name="Pang Y."/>
            <person name="Ma A."/>
        </authorList>
    </citation>
    <scope>NUCLEOTIDE SEQUENCE</scope>
</reference>
<feature type="domain" description="Caspase recruitment" evidence="7">
    <location>
        <begin position="22"/>
        <end position="90"/>
    </location>
</feature>
<dbReference type="GO" id="GO:0005737">
    <property type="term" value="C:cytoplasm"/>
    <property type="evidence" value="ECO:0007669"/>
    <property type="project" value="UniProtKB-ARBA"/>
</dbReference>
<name>A0A8A4ZSH8_LETRI</name>
<dbReference type="SUPFAM" id="SSF47986">
    <property type="entry name" value="DEATH domain"/>
    <property type="match status" value="1"/>
</dbReference>
<feature type="compositionally biased region" description="Basic and acidic residues" evidence="6">
    <location>
        <begin position="237"/>
        <end position="253"/>
    </location>
</feature>